<evidence type="ECO:0000256" key="11">
    <source>
        <dbReference type="PIRSR" id="PIRSR633865-1"/>
    </source>
</evidence>
<dbReference type="PANTHER" id="PTHR14159:SF0">
    <property type="entry name" value="ATAXIN-3-RELATED"/>
    <property type="match status" value="1"/>
</dbReference>
<reference evidence="14 15" key="1">
    <citation type="journal article" date="2011" name="Genome Res.">
        <title>Phylogeny-wide analysis of social amoeba genomes highlights ancient origins for complex intercellular communication.</title>
        <authorList>
            <person name="Heidel A.J."/>
            <person name="Lawal H.M."/>
            <person name="Felder M."/>
            <person name="Schilde C."/>
            <person name="Helps N.R."/>
            <person name="Tunggal B."/>
            <person name="Rivero F."/>
            <person name="John U."/>
            <person name="Schleicher M."/>
            <person name="Eichinger L."/>
            <person name="Platzer M."/>
            <person name="Noegel A.A."/>
            <person name="Schaap P."/>
            <person name="Gloeckner G."/>
        </authorList>
    </citation>
    <scope>NUCLEOTIDE SEQUENCE [LARGE SCALE GENOMIC DNA]</scope>
    <source>
        <strain evidence="15">ATCC 26659 / Pp 5 / PN500</strain>
    </source>
</reference>
<comment type="subcellular location">
    <subcellularLocation>
        <location evidence="2">Nucleus</location>
    </subcellularLocation>
</comment>
<evidence type="ECO:0000256" key="6">
    <source>
        <dbReference type="ARBA" id="ARBA00022801"/>
    </source>
</evidence>
<evidence type="ECO:0000256" key="3">
    <source>
        <dbReference type="ARBA" id="ARBA00012759"/>
    </source>
</evidence>
<evidence type="ECO:0000256" key="7">
    <source>
        <dbReference type="ARBA" id="ARBA00022807"/>
    </source>
</evidence>
<keyword evidence="4" id="KW-0645">Protease</keyword>
<dbReference type="GO" id="GO:0004843">
    <property type="term" value="F:cysteine-type deubiquitinase activity"/>
    <property type="evidence" value="ECO:0007669"/>
    <property type="project" value="UniProtKB-EC"/>
</dbReference>
<dbReference type="STRING" id="670386.D3BL88"/>
<dbReference type="EC" id="3.4.19.12" evidence="3"/>
<evidence type="ECO:0000256" key="5">
    <source>
        <dbReference type="ARBA" id="ARBA00022786"/>
    </source>
</evidence>
<keyword evidence="6 12" id="KW-0378">Hydrolase</keyword>
<keyword evidence="7" id="KW-0788">Thiol protease</keyword>
<dbReference type="GO" id="GO:0016579">
    <property type="term" value="P:protein deubiquitination"/>
    <property type="evidence" value="ECO:0007669"/>
    <property type="project" value="InterPro"/>
</dbReference>
<comment type="catalytic activity">
    <reaction evidence="1">
        <text>Thiol-dependent hydrolysis of ester, thioester, amide, peptide and isopeptide bonds formed by the C-terminal Gly of ubiquitin (a 76-residue protein attached to proteins as an intracellular targeting signal).</text>
        <dbReference type="EC" id="3.4.19.12"/>
    </reaction>
</comment>
<feature type="active site" description="Nucleophile" evidence="11">
    <location>
        <position position="14"/>
    </location>
</feature>
<keyword evidence="10" id="KW-0539">Nucleus</keyword>
<evidence type="ECO:0000259" key="13">
    <source>
        <dbReference type="PROSITE" id="PS50957"/>
    </source>
</evidence>
<sequence length="278" mass="31671">MVYVYFEHQVASLCGVHCLNTLLQGSYFTAVDLANVAHELDEKERDVMLQAGVDSSDFIKFAAEGSGNVADDGFYSVQVLEKALSSFNLTCTSINNKENADVIANPLKENGFMCNLQQHWFTLRKIEGKWFDVNSLKKQPTFLSDFYVSLYLETLRQQGWSIFVVRGDYPAIIPFSTAELGKWVDVDPTVSKPPTSQQQQQPNRSMVDLEEFDPDLEEALKLSLKYSDDNEAYRPMNQRRNDSNEPYTLIEVDEYEQIIDDDEDEDLKLAIEASLNQS</sequence>
<dbReference type="OMA" id="CKERQMM"/>
<dbReference type="Gene3D" id="1.10.287.10">
    <property type="entry name" value="S15/NS1, RNA-binding"/>
    <property type="match status" value="1"/>
</dbReference>
<evidence type="ECO:0000256" key="2">
    <source>
        <dbReference type="ARBA" id="ARBA00004123"/>
    </source>
</evidence>
<dbReference type="Gene3D" id="3.90.70.40">
    <property type="match status" value="1"/>
</dbReference>
<keyword evidence="9" id="KW-0804">Transcription</keyword>
<protein>
    <recommendedName>
        <fullName evidence="3">ubiquitinyl hydrolase 1</fullName>
        <ecNumber evidence="3">3.4.19.12</ecNumber>
    </recommendedName>
</protein>
<evidence type="ECO:0000256" key="9">
    <source>
        <dbReference type="ARBA" id="ARBA00023163"/>
    </source>
</evidence>
<comment type="caution">
    <text evidence="14">The sequence shown here is derived from an EMBL/GenBank/DDBJ whole genome shotgun (WGS) entry which is preliminary data.</text>
</comment>
<dbReference type="InterPro" id="IPR003903">
    <property type="entry name" value="UIM_dom"/>
</dbReference>
<dbReference type="Proteomes" id="UP000001396">
    <property type="component" value="Unassembled WGS sequence"/>
</dbReference>
<evidence type="ECO:0000256" key="1">
    <source>
        <dbReference type="ARBA" id="ARBA00000707"/>
    </source>
</evidence>
<feature type="active site" evidence="12">
    <location>
        <position position="14"/>
    </location>
</feature>
<dbReference type="GO" id="GO:0006508">
    <property type="term" value="P:proteolysis"/>
    <property type="evidence" value="ECO:0007669"/>
    <property type="project" value="UniProtKB-KW"/>
</dbReference>
<name>D3BL88_HETP5</name>
<feature type="active site" description="Proton acceptor" evidence="11">
    <location>
        <position position="119"/>
    </location>
</feature>
<evidence type="ECO:0000256" key="12">
    <source>
        <dbReference type="PROSITE-ProRule" id="PRU00331"/>
    </source>
</evidence>
<dbReference type="InParanoid" id="D3BL88"/>
<dbReference type="PROSITE" id="PS50330">
    <property type="entry name" value="UIM"/>
    <property type="match status" value="1"/>
</dbReference>
<feature type="active site" evidence="12">
    <location>
        <position position="119"/>
    </location>
</feature>
<dbReference type="EMBL" id="ADBJ01000039">
    <property type="protein sequence ID" value="EFA77822.1"/>
    <property type="molecule type" value="Genomic_DNA"/>
</dbReference>
<evidence type="ECO:0000256" key="4">
    <source>
        <dbReference type="ARBA" id="ARBA00022670"/>
    </source>
</evidence>
<keyword evidence="5" id="KW-0833">Ubl conjugation pathway</keyword>
<dbReference type="RefSeq" id="XP_020429950.1">
    <property type="nucleotide sequence ID" value="XM_020580117.1"/>
</dbReference>
<dbReference type="GO" id="GO:0005634">
    <property type="term" value="C:nucleus"/>
    <property type="evidence" value="ECO:0007669"/>
    <property type="project" value="UniProtKB-SubCell"/>
</dbReference>
<evidence type="ECO:0000256" key="8">
    <source>
        <dbReference type="ARBA" id="ARBA00023015"/>
    </source>
</evidence>
<dbReference type="InterPro" id="IPR006155">
    <property type="entry name" value="Josephin"/>
</dbReference>
<accession>D3BL88</accession>
<keyword evidence="8" id="KW-0805">Transcription regulation</keyword>
<dbReference type="PRINTS" id="PR01233">
    <property type="entry name" value="JOSEPHIN"/>
</dbReference>
<proteinExistence type="predicted"/>
<evidence type="ECO:0000313" key="15">
    <source>
        <dbReference type="Proteomes" id="UP000001396"/>
    </source>
</evidence>
<dbReference type="SMART" id="SM01246">
    <property type="entry name" value="Josephin"/>
    <property type="match status" value="1"/>
</dbReference>
<evidence type="ECO:0000313" key="14">
    <source>
        <dbReference type="EMBL" id="EFA77822.1"/>
    </source>
</evidence>
<organism evidence="14 15">
    <name type="scientific">Heterostelium pallidum (strain ATCC 26659 / Pp 5 / PN500)</name>
    <name type="common">Cellular slime mold</name>
    <name type="synonym">Polysphondylium pallidum</name>
    <dbReference type="NCBI Taxonomy" id="670386"/>
    <lineage>
        <taxon>Eukaryota</taxon>
        <taxon>Amoebozoa</taxon>
        <taxon>Evosea</taxon>
        <taxon>Eumycetozoa</taxon>
        <taxon>Dictyostelia</taxon>
        <taxon>Acytosteliales</taxon>
        <taxon>Acytosteliaceae</taxon>
        <taxon>Heterostelium</taxon>
    </lineage>
</organism>
<dbReference type="GeneID" id="31364795"/>
<dbReference type="Gene3D" id="6.10.140.100">
    <property type="match status" value="1"/>
</dbReference>
<dbReference type="InterPro" id="IPR033865">
    <property type="entry name" value="Ataxin-3"/>
</dbReference>
<feature type="domain" description="Josephin" evidence="13">
    <location>
        <begin position="1"/>
        <end position="180"/>
    </location>
</feature>
<dbReference type="PROSITE" id="PS50957">
    <property type="entry name" value="JOSEPHIN"/>
    <property type="match status" value="1"/>
</dbReference>
<gene>
    <name evidence="14" type="ORF">PPL_09320</name>
</gene>
<dbReference type="Pfam" id="PF02099">
    <property type="entry name" value="Josephin"/>
    <property type="match status" value="1"/>
</dbReference>
<feature type="active site" evidence="11 12">
    <location>
        <position position="134"/>
    </location>
</feature>
<keyword evidence="15" id="KW-1185">Reference proteome</keyword>
<dbReference type="PANTHER" id="PTHR14159">
    <property type="entry name" value="ATAXIN-3-RELATED"/>
    <property type="match status" value="1"/>
</dbReference>
<evidence type="ECO:0000256" key="10">
    <source>
        <dbReference type="ARBA" id="ARBA00023242"/>
    </source>
</evidence>
<dbReference type="AlphaFoldDB" id="D3BL88"/>